<keyword evidence="6" id="KW-0326">Glycosidase</keyword>
<keyword evidence="12" id="KW-1185">Reference proteome</keyword>
<dbReference type="GO" id="GO:0071555">
    <property type="term" value="P:cell wall organization"/>
    <property type="evidence" value="ECO:0007669"/>
    <property type="project" value="UniProtKB-KW"/>
</dbReference>
<keyword evidence="3" id="KW-0964">Secreted</keyword>
<sequence>MRAFSFLLSSLLLGVSLASPCRPKHPIDGDFIDWRTFKANGANLGSWLAKEKTHDPDWWASLEEGAAATPDEWTLCQVLGDRCGPVLEARYASFLNTTTIDDLASVGVNLLRITTTYAAWVDVPGSQFYHGNQVQHLRKIASYAINKYDMHIIIGLHSLPGGVNTLDIGEGFGRKNWFFNEDNLEWSYKAVDKILAFIMGSGTPHKFSISPINEASDDITKFATAGGLTVAGGEWVTKYINGVISRTEAVDKRIPIVLQDNFKGTEFWAKQFDAKHNLVLSPHVYYFTGETYPKYTPPAICGQGKWMSEQSKFPTFIGEWSIQTSFANVLEVASRKKLFDTQRFAWKKYASGGSFWTAVSYAKSAVRDEGTQRDYWSYVDLIKAGVIKKESTDDELYSPERTCCKEILCPCPLISRYLRAARIPGNGEAGFGVFSDLFALFGASDKTDEGMVNVNTSDHKRVSRGPGGSRFYLSAEEGLYSGLAKTTRLRPEVPSLFV</sequence>
<evidence type="ECO:0000256" key="3">
    <source>
        <dbReference type="ARBA" id="ARBA00022525"/>
    </source>
</evidence>
<accession>A0A9W8UEV2</accession>
<comment type="similarity">
    <text evidence="2">Belongs to the glycosyl hydrolase 5 (cellulase A) family.</text>
</comment>
<feature type="chain" id="PRO_5040816156" description="glucan 1,3-beta-glucosidase" evidence="10">
    <location>
        <begin position="19"/>
        <end position="498"/>
    </location>
</feature>
<organism evidence="11 12">
    <name type="scientific">Fusarium irregulare</name>
    <dbReference type="NCBI Taxonomy" id="2494466"/>
    <lineage>
        <taxon>Eukaryota</taxon>
        <taxon>Fungi</taxon>
        <taxon>Dikarya</taxon>
        <taxon>Ascomycota</taxon>
        <taxon>Pezizomycotina</taxon>
        <taxon>Sordariomycetes</taxon>
        <taxon>Hypocreomycetidae</taxon>
        <taxon>Hypocreales</taxon>
        <taxon>Nectriaceae</taxon>
        <taxon>Fusarium</taxon>
        <taxon>Fusarium incarnatum-equiseti species complex</taxon>
    </lineage>
</organism>
<evidence type="ECO:0000256" key="5">
    <source>
        <dbReference type="ARBA" id="ARBA00022801"/>
    </source>
</evidence>
<reference evidence="11" key="1">
    <citation type="submission" date="2022-10" db="EMBL/GenBank/DDBJ databases">
        <title>Fusarium specimens isolated from Avocado Roots.</title>
        <authorList>
            <person name="Stajich J."/>
            <person name="Roper C."/>
            <person name="Heimlech-Rivalta G."/>
        </authorList>
    </citation>
    <scope>NUCLEOTIDE SEQUENCE</scope>
    <source>
        <strain evidence="11">CF00143</strain>
    </source>
</reference>
<gene>
    <name evidence="11" type="ORF">NW766_001731</name>
</gene>
<evidence type="ECO:0000313" key="12">
    <source>
        <dbReference type="Proteomes" id="UP001152130"/>
    </source>
</evidence>
<comment type="catalytic activity">
    <reaction evidence="8">
        <text>Successive hydrolysis of beta-D-glucose units from the non-reducing ends of (1-&gt;3)-beta-D-glucans, releasing alpha-glucose.</text>
        <dbReference type="EC" id="3.2.1.58"/>
    </reaction>
</comment>
<comment type="caution">
    <text evidence="11">The sequence shown here is derived from an EMBL/GenBank/DDBJ whole genome shotgun (WGS) entry which is preliminary data.</text>
</comment>
<dbReference type="InterPro" id="IPR050386">
    <property type="entry name" value="Glycosyl_hydrolase_5"/>
</dbReference>
<evidence type="ECO:0000256" key="2">
    <source>
        <dbReference type="ARBA" id="ARBA00005641"/>
    </source>
</evidence>
<evidence type="ECO:0000256" key="4">
    <source>
        <dbReference type="ARBA" id="ARBA00022729"/>
    </source>
</evidence>
<dbReference type="Gene3D" id="3.20.20.80">
    <property type="entry name" value="Glycosidases"/>
    <property type="match status" value="1"/>
</dbReference>
<dbReference type="InterPro" id="IPR017853">
    <property type="entry name" value="GH"/>
</dbReference>
<evidence type="ECO:0000313" key="11">
    <source>
        <dbReference type="EMBL" id="KAJ4022684.1"/>
    </source>
</evidence>
<feature type="signal peptide" evidence="10">
    <location>
        <begin position="1"/>
        <end position="18"/>
    </location>
</feature>
<evidence type="ECO:0000256" key="8">
    <source>
        <dbReference type="ARBA" id="ARBA00036824"/>
    </source>
</evidence>
<evidence type="ECO:0000256" key="10">
    <source>
        <dbReference type="SAM" id="SignalP"/>
    </source>
</evidence>
<dbReference type="GO" id="GO:0009986">
    <property type="term" value="C:cell surface"/>
    <property type="evidence" value="ECO:0007669"/>
    <property type="project" value="TreeGrafter"/>
</dbReference>
<protein>
    <recommendedName>
        <fullName evidence="9">glucan 1,3-beta-glucosidase</fullName>
        <ecNumber evidence="9">3.2.1.58</ecNumber>
    </recommendedName>
</protein>
<name>A0A9W8UEV2_9HYPO</name>
<evidence type="ECO:0000256" key="1">
    <source>
        <dbReference type="ARBA" id="ARBA00004613"/>
    </source>
</evidence>
<evidence type="ECO:0000256" key="6">
    <source>
        <dbReference type="ARBA" id="ARBA00023295"/>
    </source>
</evidence>
<dbReference type="PANTHER" id="PTHR31297:SF1">
    <property type="entry name" value="GLUCAN 1,3-BETA-GLUCOSIDASE I_II-RELATED"/>
    <property type="match status" value="1"/>
</dbReference>
<comment type="subcellular location">
    <subcellularLocation>
        <location evidence="1">Secreted</location>
    </subcellularLocation>
</comment>
<dbReference type="GO" id="GO:0005576">
    <property type="term" value="C:extracellular region"/>
    <property type="evidence" value="ECO:0007669"/>
    <property type="project" value="UniProtKB-SubCell"/>
</dbReference>
<dbReference type="EMBL" id="JAPDHF010000002">
    <property type="protein sequence ID" value="KAJ4022684.1"/>
    <property type="molecule type" value="Genomic_DNA"/>
</dbReference>
<evidence type="ECO:0000256" key="9">
    <source>
        <dbReference type="ARBA" id="ARBA00038929"/>
    </source>
</evidence>
<keyword evidence="4 10" id="KW-0732">Signal</keyword>
<dbReference type="PANTHER" id="PTHR31297">
    <property type="entry name" value="GLUCAN ENDO-1,6-BETA-GLUCOSIDASE B"/>
    <property type="match status" value="1"/>
</dbReference>
<dbReference type="GO" id="GO:0009251">
    <property type="term" value="P:glucan catabolic process"/>
    <property type="evidence" value="ECO:0007669"/>
    <property type="project" value="TreeGrafter"/>
</dbReference>
<evidence type="ECO:0000256" key="7">
    <source>
        <dbReference type="ARBA" id="ARBA00023316"/>
    </source>
</evidence>
<dbReference type="Proteomes" id="UP001152130">
    <property type="component" value="Unassembled WGS sequence"/>
</dbReference>
<dbReference type="SUPFAM" id="SSF51445">
    <property type="entry name" value="(Trans)glycosidases"/>
    <property type="match status" value="1"/>
</dbReference>
<proteinExistence type="inferred from homology"/>
<keyword evidence="7" id="KW-0961">Cell wall biogenesis/degradation</keyword>
<dbReference type="AlphaFoldDB" id="A0A9W8UEV2"/>
<dbReference type="GO" id="GO:0004338">
    <property type="term" value="F:glucan exo-1,3-beta-glucosidase activity"/>
    <property type="evidence" value="ECO:0007669"/>
    <property type="project" value="UniProtKB-EC"/>
</dbReference>
<dbReference type="EC" id="3.2.1.58" evidence="9"/>
<keyword evidence="5" id="KW-0378">Hydrolase</keyword>